<evidence type="ECO:0008006" key="4">
    <source>
        <dbReference type="Google" id="ProtNLM"/>
    </source>
</evidence>
<protein>
    <recommendedName>
        <fullName evidence="4">Holin</fullName>
    </recommendedName>
</protein>
<dbReference type="EMBL" id="VLXZ01000004">
    <property type="protein sequence ID" value="TSB47116.1"/>
    <property type="molecule type" value="Genomic_DNA"/>
</dbReference>
<dbReference type="AlphaFoldDB" id="A0A554A0E8"/>
<name>A0A554A0E8_9BACI</name>
<proteinExistence type="predicted"/>
<evidence type="ECO:0000256" key="1">
    <source>
        <dbReference type="SAM" id="Phobius"/>
    </source>
</evidence>
<evidence type="ECO:0000313" key="3">
    <source>
        <dbReference type="Proteomes" id="UP000318521"/>
    </source>
</evidence>
<dbReference type="RefSeq" id="WP_143848346.1">
    <property type="nucleotide sequence ID" value="NZ_VLXZ01000004.1"/>
</dbReference>
<keyword evidence="1" id="KW-1133">Transmembrane helix</keyword>
<keyword evidence="1" id="KW-0812">Transmembrane</keyword>
<reference evidence="2 3" key="1">
    <citation type="submission" date="2019-07" db="EMBL/GenBank/DDBJ databases">
        <authorList>
            <person name="Park Y.J."/>
            <person name="Jeong S.E."/>
            <person name="Jung H.S."/>
        </authorList>
    </citation>
    <scope>NUCLEOTIDE SEQUENCE [LARGE SCALE GENOMIC DNA]</scope>
    <source>
        <strain evidence="3">P16(2019)</strain>
    </source>
</reference>
<keyword evidence="1" id="KW-0472">Membrane</keyword>
<dbReference type="Proteomes" id="UP000318521">
    <property type="component" value="Unassembled WGS sequence"/>
</dbReference>
<dbReference type="OrthoDB" id="2738769at2"/>
<feature type="transmembrane region" description="Helical" evidence="1">
    <location>
        <begin position="12"/>
        <end position="30"/>
    </location>
</feature>
<evidence type="ECO:0000313" key="2">
    <source>
        <dbReference type="EMBL" id="TSB47116.1"/>
    </source>
</evidence>
<keyword evidence="3" id="KW-1185">Reference proteome</keyword>
<gene>
    <name evidence="2" type="ORF">FN960_08870</name>
</gene>
<organism evidence="2 3">
    <name type="scientific">Alkalicoccobacillus porphyridii</name>
    <dbReference type="NCBI Taxonomy" id="2597270"/>
    <lineage>
        <taxon>Bacteria</taxon>
        <taxon>Bacillati</taxon>
        <taxon>Bacillota</taxon>
        <taxon>Bacilli</taxon>
        <taxon>Bacillales</taxon>
        <taxon>Bacillaceae</taxon>
        <taxon>Alkalicoccobacillus</taxon>
    </lineage>
</organism>
<sequence length="105" mass="12104">MGTIVDVLTEIAMSQVVWSILCILLAAGVIREQRKENVKRENDLIALYQQHWSQSQEREAALLQHLKESNDAQNEIGKTLKQIRNNLGSLEERVEKMENRQYGRG</sequence>
<accession>A0A554A0E8</accession>
<comment type="caution">
    <text evidence="2">The sequence shown here is derived from an EMBL/GenBank/DDBJ whole genome shotgun (WGS) entry which is preliminary data.</text>
</comment>